<dbReference type="EMBL" id="RCHS01002515">
    <property type="protein sequence ID" value="RMX46946.1"/>
    <property type="molecule type" value="Genomic_DNA"/>
</dbReference>
<evidence type="ECO:0000313" key="2">
    <source>
        <dbReference type="Proteomes" id="UP000275408"/>
    </source>
</evidence>
<accession>A0A3M6TZY9</accession>
<feature type="non-terminal residue" evidence="1">
    <location>
        <position position="88"/>
    </location>
</feature>
<organism evidence="1 2">
    <name type="scientific">Pocillopora damicornis</name>
    <name type="common">Cauliflower coral</name>
    <name type="synonym">Millepora damicornis</name>
    <dbReference type="NCBI Taxonomy" id="46731"/>
    <lineage>
        <taxon>Eukaryota</taxon>
        <taxon>Metazoa</taxon>
        <taxon>Cnidaria</taxon>
        <taxon>Anthozoa</taxon>
        <taxon>Hexacorallia</taxon>
        <taxon>Scleractinia</taxon>
        <taxon>Astrocoeniina</taxon>
        <taxon>Pocilloporidae</taxon>
        <taxon>Pocillopora</taxon>
    </lineage>
</organism>
<comment type="caution">
    <text evidence="1">The sequence shown here is derived from an EMBL/GenBank/DDBJ whole genome shotgun (WGS) entry which is preliminary data.</text>
</comment>
<keyword evidence="2" id="KW-1185">Reference proteome</keyword>
<dbReference type="Proteomes" id="UP000275408">
    <property type="component" value="Unassembled WGS sequence"/>
</dbReference>
<reference evidence="1 2" key="1">
    <citation type="journal article" date="2018" name="Sci. Rep.">
        <title>Comparative analysis of the Pocillopora damicornis genome highlights role of immune system in coral evolution.</title>
        <authorList>
            <person name="Cunning R."/>
            <person name="Bay R.A."/>
            <person name="Gillette P."/>
            <person name="Baker A.C."/>
            <person name="Traylor-Knowles N."/>
        </authorList>
    </citation>
    <scope>NUCLEOTIDE SEQUENCE [LARGE SCALE GENOMIC DNA]</scope>
    <source>
        <strain evidence="1">RSMAS</strain>
        <tissue evidence="1">Whole animal</tissue>
    </source>
</reference>
<evidence type="ECO:0000313" key="1">
    <source>
        <dbReference type="EMBL" id="RMX46946.1"/>
    </source>
</evidence>
<proteinExistence type="predicted"/>
<sequence length="88" mass="10216">MAQRNLEWYSVHTCGVAVREMAQRNVEWYSAHKNSVALVHTQEAELVWANLKAPKKTQCAILHDNDDVQVYLDDRIFAIWGLYNLSQL</sequence>
<dbReference type="AlphaFoldDB" id="A0A3M6TZY9"/>
<protein>
    <submittedName>
        <fullName evidence="1">Uncharacterized protein</fullName>
    </submittedName>
</protein>
<gene>
    <name evidence="1" type="ORF">pdam_00011961</name>
</gene>
<name>A0A3M6TZY9_POCDA</name>